<dbReference type="InterPro" id="IPR057253">
    <property type="entry name" value="CoiA-like_N"/>
</dbReference>
<reference evidence="3" key="2">
    <citation type="submission" date="2016-12" db="EMBL/GenBank/DDBJ databases">
        <authorList>
            <person name="Song W.-J."/>
            <person name="Kurnit D.M."/>
        </authorList>
    </citation>
    <scope>NUCLEOTIDE SEQUENCE [LARGE SCALE GENOMIC DNA]</scope>
    <source>
        <strain evidence="3">ATCC 51725</strain>
    </source>
</reference>
<evidence type="ECO:0000259" key="2">
    <source>
        <dbReference type="Pfam" id="PF25164"/>
    </source>
</evidence>
<evidence type="ECO:0000313" key="6">
    <source>
        <dbReference type="Proteomes" id="UP000255213"/>
    </source>
</evidence>
<dbReference type="Proteomes" id="UP000255213">
    <property type="component" value="Unassembled WGS sequence"/>
</dbReference>
<evidence type="ECO:0000259" key="1">
    <source>
        <dbReference type="Pfam" id="PF06054"/>
    </source>
</evidence>
<keyword evidence="5" id="KW-1185">Reference proteome</keyword>
<feature type="domain" description="Competence protein CoiA nuclease-like" evidence="1">
    <location>
        <begin position="75"/>
        <end position="189"/>
    </location>
</feature>
<evidence type="ECO:0000313" key="4">
    <source>
        <dbReference type="EMBL" id="SUN07163.1"/>
    </source>
</evidence>
<dbReference type="EMBL" id="MSJL01000029">
    <property type="protein sequence ID" value="OLF49518.1"/>
    <property type="molecule type" value="Genomic_DNA"/>
</dbReference>
<dbReference type="PIRSF" id="PIRSF007487">
    <property type="entry name" value="Competence-induced_CoiA_bac"/>
    <property type="match status" value="1"/>
</dbReference>
<dbReference type="InterPro" id="IPR010330">
    <property type="entry name" value="CoiA_nuc"/>
</dbReference>
<dbReference type="InterPro" id="IPR021176">
    <property type="entry name" value="Competence-induced_CoiA"/>
</dbReference>
<dbReference type="EMBL" id="UHEN01000001">
    <property type="protein sequence ID" value="SUN07163.1"/>
    <property type="molecule type" value="Genomic_DNA"/>
</dbReference>
<evidence type="ECO:0000313" key="3">
    <source>
        <dbReference type="EMBL" id="OLF49518.1"/>
    </source>
</evidence>
<dbReference type="Proteomes" id="UP000186437">
    <property type="component" value="Unassembled WGS sequence"/>
</dbReference>
<organism evidence="3 5">
    <name type="scientific">Streptococcus acidominimus</name>
    <dbReference type="NCBI Taxonomy" id="1326"/>
    <lineage>
        <taxon>Bacteria</taxon>
        <taxon>Bacillati</taxon>
        <taxon>Bacillota</taxon>
        <taxon>Bacilli</taxon>
        <taxon>Lactobacillales</taxon>
        <taxon>Streptococcaceae</taxon>
        <taxon>Streptococcus</taxon>
    </lineage>
</organism>
<accession>A0A1Q8ECJ4</accession>
<reference evidence="5" key="1">
    <citation type="submission" date="2016-12" db="EMBL/GenBank/DDBJ databases">
        <authorList>
            <person name="Gulvik C.A."/>
        </authorList>
    </citation>
    <scope>NUCLEOTIDE SEQUENCE [LARGE SCALE GENOMIC DNA]</scope>
    <source>
        <strain evidence="5">ATCC 51725</strain>
    </source>
</reference>
<dbReference type="Pfam" id="PF06054">
    <property type="entry name" value="CoiA_nuc"/>
    <property type="match status" value="1"/>
</dbReference>
<proteinExistence type="predicted"/>
<evidence type="ECO:0000313" key="5">
    <source>
        <dbReference type="Proteomes" id="UP000186437"/>
    </source>
</evidence>
<dbReference type="OrthoDB" id="3784230at2"/>
<gene>
    <name evidence="4" type="primary">coiA</name>
    <name evidence="3" type="ORF">BU200_06985</name>
    <name evidence="4" type="ORF">NCTC12957_01035</name>
</gene>
<dbReference type="RefSeq" id="WP_075099498.1">
    <property type="nucleotide sequence ID" value="NZ_MSJL01000029.1"/>
</dbReference>
<protein>
    <submittedName>
        <fullName evidence="3 4">Competence protein</fullName>
    </submittedName>
</protein>
<feature type="domain" description="Competence protein CoiA-like N-terminal" evidence="2">
    <location>
        <begin position="36"/>
        <end position="70"/>
    </location>
</feature>
<name>A0A1Q8ECJ4_STRAI</name>
<reference evidence="4 6" key="3">
    <citation type="submission" date="2018-06" db="EMBL/GenBank/DDBJ databases">
        <authorList>
            <consortium name="Pathogen Informatics"/>
            <person name="Doyle S."/>
        </authorList>
    </citation>
    <scope>NUCLEOTIDE SEQUENCE [LARGE SCALE GENOMIC DNA]</scope>
    <source>
        <strain evidence="4 6">NCTC12957</strain>
    </source>
</reference>
<sequence length="333" mass="39226">MLVAKNERGQSICLYPLTKYSFEFQGAVVEERAMMGEQFFCPGCGSPVRLRKGRVIRPHFAHVSLKNCAYFSENESAQHLALKTSLYQWASKHSKAELEKRLPEMEQIADVLVEDKLALEVQCSRLPLRRLQERTQAYQQAGYHVLWLLGEQLWLKNRLTNLQKQFLSFSQYSGFFLWELSLRHQQLRLQYLIHEDLHGRLQYLTKEFPLGVGNLLAILRFPYQQKKAAVLKGKQDVDLLDYIARQLYHHSPKWLAVQAQFYQEGGNLLAQSLDDFYPQIRPPQSRCGFVQIQQDLRGYYANFQTYYQQLDCKEEQYLYPPIFYRTVLEKKPI</sequence>
<dbReference type="AlphaFoldDB" id="A0A1Q8ECJ4"/>
<dbReference type="Pfam" id="PF25164">
    <property type="entry name" value="CoiA_N"/>
    <property type="match status" value="1"/>
</dbReference>